<keyword evidence="1" id="KW-0560">Oxidoreductase</keyword>
<accession>A0A1T2L2T3</accession>
<dbReference type="RefSeq" id="WP_078484252.1">
    <property type="nucleotide sequence ID" value="NZ_MPRL01000052.1"/>
</dbReference>
<reference evidence="4 5" key="1">
    <citation type="submission" date="2016-11" db="EMBL/GenBank/DDBJ databases">
        <title>Mixed transmission modes and dynamic genome evolution in an obligate animal-bacterial symbiosis.</title>
        <authorList>
            <person name="Russell S.L."/>
            <person name="Corbett-Detig R.B."/>
            <person name="Cavanaugh C.M."/>
        </authorList>
    </citation>
    <scope>NUCLEOTIDE SEQUENCE [LARGE SCALE GENOMIC DNA]</scope>
    <source>
        <strain evidence="4">Sveles-Q1</strain>
    </source>
</reference>
<dbReference type="Pfam" id="PF01855">
    <property type="entry name" value="POR_N"/>
    <property type="match status" value="1"/>
</dbReference>
<keyword evidence="5" id="KW-1185">Reference proteome</keyword>
<evidence type="ECO:0000256" key="1">
    <source>
        <dbReference type="ARBA" id="ARBA00023002"/>
    </source>
</evidence>
<evidence type="ECO:0000259" key="3">
    <source>
        <dbReference type="Pfam" id="PF01855"/>
    </source>
</evidence>
<dbReference type="FunFam" id="3.40.50.970:FF:000022">
    <property type="entry name" value="2-oxoglutarate ferredoxin oxidoreductase alpha subunit"/>
    <property type="match status" value="1"/>
</dbReference>
<dbReference type="PANTHER" id="PTHR32154">
    <property type="entry name" value="PYRUVATE-FLAVODOXIN OXIDOREDUCTASE-RELATED"/>
    <property type="match status" value="1"/>
</dbReference>
<dbReference type="SUPFAM" id="SSF52922">
    <property type="entry name" value="TK C-terminal domain-like"/>
    <property type="match status" value="1"/>
</dbReference>
<dbReference type="InterPro" id="IPR022367">
    <property type="entry name" value="2-oxoacid/accept_OxRdtase_asu"/>
</dbReference>
<proteinExistence type="predicted"/>
<dbReference type="PANTHER" id="PTHR32154:SF20">
    <property type="entry name" value="2-OXOGLUTARATE OXIDOREDUCTASE SUBUNIT KORA"/>
    <property type="match status" value="1"/>
</dbReference>
<dbReference type="SUPFAM" id="SSF53323">
    <property type="entry name" value="Pyruvate-ferredoxin oxidoreductase, PFOR, domain III"/>
    <property type="match status" value="1"/>
</dbReference>
<dbReference type="InterPro" id="IPR019752">
    <property type="entry name" value="Pyrv/ketoisovalerate_OxRed_cat"/>
</dbReference>
<dbReference type="InterPro" id="IPR009014">
    <property type="entry name" value="Transketo_C/PFOR_II"/>
</dbReference>
<name>A0A1T2L2T3_9GAMM</name>
<dbReference type="NCBIfam" id="TIGR03710">
    <property type="entry name" value="OAFO_sf"/>
    <property type="match status" value="1"/>
</dbReference>
<gene>
    <name evidence="4" type="ORF">BOW53_11630</name>
</gene>
<comment type="caution">
    <text evidence="4">The sequence shown here is derived from an EMBL/GenBank/DDBJ whole genome shotgun (WGS) entry which is preliminary data.</text>
</comment>
<feature type="domain" description="Pyruvate flavodoxin/ferredoxin oxidoreductase pyrimidine binding" evidence="3">
    <location>
        <begin position="243"/>
        <end position="415"/>
    </location>
</feature>
<evidence type="ECO:0000259" key="2">
    <source>
        <dbReference type="Pfam" id="PF01558"/>
    </source>
</evidence>
<protein>
    <submittedName>
        <fullName evidence="4">2-oxoglutarate oxidoreductase</fullName>
    </submittedName>
</protein>
<feature type="domain" description="Pyruvate/ketoisovalerate oxidoreductase catalytic" evidence="2">
    <location>
        <begin position="22"/>
        <end position="207"/>
    </location>
</feature>
<dbReference type="Gene3D" id="3.40.920.10">
    <property type="entry name" value="Pyruvate-ferredoxin oxidoreductase, PFOR, domain III"/>
    <property type="match status" value="1"/>
</dbReference>
<dbReference type="GO" id="GO:0016903">
    <property type="term" value="F:oxidoreductase activity, acting on the aldehyde or oxo group of donors"/>
    <property type="evidence" value="ECO:0007669"/>
    <property type="project" value="InterPro"/>
</dbReference>
<sequence length="623" mass="68142">MSNTTEAQVIDEHIVEIVSDSGEGAQKCGQTFATIGAKMGNGIWTVEIIPAEIQPPARSPAGASGNRIRVGSKYMTNMGNEADLVVAFNEQVLYSRIANGAYKDGTVVLLENKWAEDPQEEIREAYAAAVKEFREHGLIVHELNFENECLKIVDNARKGKNMFVLGMLSRIYSRDPEKGLAEIHNTFSHKGEKVIKPNQELFKSGYNFAKENVDYLYEIPPYTNDGDDTKMMVCNGNTALGLGVMASGMDMVSMYPITPATSASHYIAEVYDQVGGFVHQAEDEIAAMAFAIGSSFSGKTACTITSGPGMALKTELMGLAVMGEIPLVIVDVQRGGPSTGLPTKIEQGDLLSTLFGMPGDAPKIIMAASTIEECFHFTITARKLAEAFRGPVVVLTDANLATGVQPWPRPELQEEWLADPIDQSEWDTSIPPYDWDEETGLSQRPIPGQPNGMYVLTGLSHTSRSKVAYDSETNQTTMQHRSRKLATLQSTLKPPKINGDEEGDLLVVGWGSTMGAIEEAVGIQRDKGEKVSSVHLRFLSPLEPGLTEIFSRFKKVMTIEVNYSDEIGAPQINEENRRRAQLSNVLRMQTLVDVDCWSMVYGHPLQPGELVEVIGEKLAALKA</sequence>
<dbReference type="Pfam" id="PF01558">
    <property type="entry name" value="POR"/>
    <property type="match status" value="1"/>
</dbReference>
<dbReference type="GO" id="GO:0006979">
    <property type="term" value="P:response to oxidative stress"/>
    <property type="evidence" value="ECO:0007669"/>
    <property type="project" value="TreeGrafter"/>
</dbReference>
<dbReference type="Gene3D" id="3.40.50.920">
    <property type="match status" value="1"/>
</dbReference>
<dbReference type="InterPro" id="IPR050722">
    <property type="entry name" value="Pyruvate:ferred/Flavod_OxRd"/>
</dbReference>
<evidence type="ECO:0000313" key="4">
    <source>
        <dbReference type="EMBL" id="OOZ39403.1"/>
    </source>
</evidence>
<dbReference type="InterPro" id="IPR002869">
    <property type="entry name" value="Pyrv_flavodox_OxRed_cen"/>
</dbReference>
<dbReference type="InterPro" id="IPR029061">
    <property type="entry name" value="THDP-binding"/>
</dbReference>
<dbReference type="EMBL" id="MPRL01000052">
    <property type="protein sequence ID" value="OOZ39403.1"/>
    <property type="molecule type" value="Genomic_DNA"/>
</dbReference>
<dbReference type="AlphaFoldDB" id="A0A1T2L2T3"/>
<evidence type="ECO:0000313" key="5">
    <source>
        <dbReference type="Proteomes" id="UP000191110"/>
    </source>
</evidence>
<dbReference type="Gene3D" id="3.40.50.970">
    <property type="match status" value="1"/>
</dbReference>
<dbReference type="Proteomes" id="UP000191110">
    <property type="component" value="Unassembled WGS sequence"/>
</dbReference>
<dbReference type="SUPFAM" id="SSF52518">
    <property type="entry name" value="Thiamin diphosphate-binding fold (THDP-binding)"/>
    <property type="match status" value="1"/>
</dbReference>
<dbReference type="CDD" id="cd07034">
    <property type="entry name" value="TPP_PYR_PFOR_IOR-alpha_like"/>
    <property type="match status" value="1"/>
</dbReference>
<dbReference type="InterPro" id="IPR002880">
    <property type="entry name" value="Pyrv_Fd/Flavodoxin_OxRdtase_N"/>
</dbReference>
<organism evidence="4 5">
    <name type="scientific">Solemya pervernicosa gill symbiont</name>
    <dbReference type="NCBI Taxonomy" id="642797"/>
    <lineage>
        <taxon>Bacteria</taxon>
        <taxon>Pseudomonadati</taxon>
        <taxon>Pseudomonadota</taxon>
        <taxon>Gammaproteobacteria</taxon>
        <taxon>sulfur-oxidizing symbionts</taxon>
    </lineage>
</organism>
<dbReference type="OrthoDB" id="9794954at2"/>